<reference evidence="1" key="1">
    <citation type="submission" date="2014-09" db="EMBL/GenBank/DDBJ databases">
        <authorList>
            <person name="Magalhaes I.L.F."/>
            <person name="Oliveira U."/>
            <person name="Santos F.R."/>
            <person name="Vidigal T.H.D.A."/>
            <person name="Brescovit A.D."/>
            <person name="Santos A.J."/>
        </authorList>
    </citation>
    <scope>NUCLEOTIDE SEQUENCE</scope>
    <source>
        <tissue evidence="1">Shoot tissue taken approximately 20 cm above the soil surface</tissue>
    </source>
</reference>
<dbReference type="EMBL" id="GBRH01253926">
    <property type="protein sequence ID" value="JAD43969.1"/>
    <property type="molecule type" value="Transcribed_RNA"/>
</dbReference>
<protein>
    <submittedName>
        <fullName evidence="1">Uncharacterized protein</fullName>
    </submittedName>
</protein>
<name>A0A0A8ZX79_ARUDO</name>
<sequence length="43" mass="4993">MFGILISCYHGLTAFMQTTKCSPNTIVYSRMEHIFLVRCHVDQ</sequence>
<accession>A0A0A8ZX79</accession>
<reference evidence="1" key="2">
    <citation type="journal article" date="2015" name="Data Brief">
        <title>Shoot transcriptome of the giant reed, Arundo donax.</title>
        <authorList>
            <person name="Barrero R.A."/>
            <person name="Guerrero F.D."/>
            <person name="Moolhuijzen P."/>
            <person name="Goolsby J.A."/>
            <person name="Tidwell J."/>
            <person name="Bellgard S.E."/>
            <person name="Bellgard M.I."/>
        </authorList>
    </citation>
    <scope>NUCLEOTIDE SEQUENCE</scope>
    <source>
        <tissue evidence="1">Shoot tissue taken approximately 20 cm above the soil surface</tissue>
    </source>
</reference>
<proteinExistence type="predicted"/>
<evidence type="ECO:0000313" key="1">
    <source>
        <dbReference type="EMBL" id="JAD43969.1"/>
    </source>
</evidence>
<organism evidence="1">
    <name type="scientific">Arundo donax</name>
    <name type="common">Giant reed</name>
    <name type="synonym">Donax arundinaceus</name>
    <dbReference type="NCBI Taxonomy" id="35708"/>
    <lineage>
        <taxon>Eukaryota</taxon>
        <taxon>Viridiplantae</taxon>
        <taxon>Streptophyta</taxon>
        <taxon>Embryophyta</taxon>
        <taxon>Tracheophyta</taxon>
        <taxon>Spermatophyta</taxon>
        <taxon>Magnoliopsida</taxon>
        <taxon>Liliopsida</taxon>
        <taxon>Poales</taxon>
        <taxon>Poaceae</taxon>
        <taxon>PACMAD clade</taxon>
        <taxon>Arundinoideae</taxon>
        <taxon>Arundineae</taxon>
        <taxon>Arundo</taxon>
    </lineage>
</organism>
<dbReference type="AlphaFoldDB" id="A0A0A8ZX79"/>